<evidence type="ECO:0000313" key="3">
    <source>
        <dbReference type="Proteomes" id="UP000039865"/>
    </source>
</evidence>
<accession>A0A078B6V5</accession>
<dbReference type="PANTHER" id="PTHR23011:SF28">
    <property type="entry name" value="CYCLIC NUCLEOTIDE-BINDING DOMAIN CONTAINING PROTEIN"/>
    <property type="match status" value="1"/>
</dbReference>
<dbReference type="PANTHER" id="PTHR23011">
    <property type="entry name" value="CYCLIC NUCLEOTIDE-BINDING DOMAIN CONTAINING PROTEIN"/>
    <property type="match status" value="1"/>
</dbReference>
<evidence type="ECO:0000313" key="2">
    <source>
        <dbReference type="EMBL" id="CDW90270.1"/>
    </source>
</evidence>
<dbReference type="OMA" id="VYIINEM"/>
<dbReference type="CDD" id="cd00038">
    <property type="entry name" value="CAP_ED"/>
    <property type="match status" value="2"/>
</dbReference>
<dbReference type="AlphaFoldDB" id="A0A078B6V5"/>
<dbReference type="Gene3D" id="2.60.120.10">
    <property type="entry name" value="Jelly Rolls"/>
    <property type="match status" value="2"/>
</dbReference>
<evidence type="ECO:0000259" key="1">
    <source>
        <dbReference type="PROSITE" id="PS50042"/>
    </source>
</evidence>
<name>A0A078B6V5_STYLE</name>
<proteinExistence type="predicted"/>
<dbReference type="InterPro" id="IPR018490">
    <property type="entry name" value="cNMP-bd_dom_sf"/>
</dbReference>
<dbReference type="PRINTS" id="PR00103">
    <property type="entry name" value="CAMPKINASE"/>
</dbReference>
<dbReference type="Pfam" id="PF00027">
    <property type="entry name" value="cNMP_binding"/>
    <property type="match status" value="1"/>
</dbReference>
<dbReference type="PROSITE" id="PS50042">
    <property type="entry name" value="CNMP_BINDING_3"/>
    <property type="match status" value="2"/>
</dbReference>
<protein>
    <submittedName>
        <fullName evidence="2">Cyclic nucleotide-binding domain containing protein</fullName>
    </submittedName>
</protein>
<dbReference type="InterPro" id="IPR000595">
    <property type="entry name" value="cNMP-bd_dom"/>
</dbReference>
<dbReference type="InParanoid" id="A0A078B6V5"/>
<dbReference type="Proteomes" id="UP000039865">
    <property type="component" value="Unassembled WGS sequence"/>
</dbReference>
<dbReference type="EMBL" id="CCKQ01018310">
    <property type="protein sequence ID" value="CDW90270.1"/>
    <property type="molecule type" value="Genomic_DNA"/>
</dbReference>
<reference evidence="2 3" key="1">
    <citation type="submission" date="2014-06" db="EMBL/GenBank/DDBJ databases">
        <authorList>
            <person name="Swart Estienne"/>
        </authorList>
    </citation>
    <scope>NUCLEOTIDE SEQUENCE [LARGE SCALE GENOMIC DNA]</scope>
    <source>
        <strain evidence="2 3">130c</strain>
    </source>
</reference>
<dbReference type="SUPFAM" id="SSF51206">
    <property type="entry name" value="cAMP-binding domain-like"/>
    <property type="match status" value="2"/>
</dbReference>
<gene>
    <name evidence="2" type="primary">Contig18561.g19729</name>
    <name evidence="2" type="ORF">STYLEM_19412</name>
</gene>
<dbReference type="SMART" id="SM00100">
    <property type="entry name" value="cNMP"/>
    <property type="match status" value="2"/>
</dbReference>
<organism evidence="2 3">
    <name type="scientific">Stylonychia lemnae</name>
    <name type="common">Ciliate</name>
    <dbReference type="NCBI Taxonomy" id="5949"/>
    <lineage>
        <taxon>Eukaryota</taxon>
        <taxon>Sar</taxon>
        <taxon>Alveolata</taxon>
        <taxon>Ciliophora</taxon>
        <taxon>Intramacronucleata</taxon>
        <taxon>Spirotrichea</taxon>
        <taxon>Stichotrichia</taxon>
        <taxon>Sporadotrichida</taxon>
        <taxon>Oxytrichidae</taxon>
        <taxon>Stylonychinae</taxon>
        <taxon>Stylonychia</taxon>
    </lineage>
</organism>
<dbReference type="InterPro" id="IPR014710">
    <property type="entry name" value="RmlC-like_jellyroll"/>
</dbReference>
<sequence>MTPQSKKPVLDEKDLKHILKLKPQDRSLDQIQIIKTHVKDIKVFKEFNQQSNEEQLNELCRNLQLQFLPENKILFEQGDRGDSYFIILDGSVDISIKVVDDKNGVEYNKKVAVLKKGDAFGDLSLLYGAPRNASCQTREDSYFIVMNKSIYDKVIKSHQVEKIHEIAQFYLNFPLFQNLDKITLMYFATKTIPQKLQSKQVVVKQGDDPGRVYFVKSGRLKIIKKVNFRIIPENGYLQFDELIEDPIITEIRHGQVENKLLQLDILEQGDVFCHNSVIQHQIIEYTVITEVPCEVYIINEMDFLTLNKYTLDQFQEYIKPYPTDKDLRKMHYESIRWKNYKNNIMEIIKLNKARKSSFSSLLRGSQAPMPKMLDQDYLNMNDKTLVYHKNFKIHKENTNNNSQVLGNTQQTPSIQPHNFKEQLSLQPISEKIFEVNNESNLFSVKQQNKALFKIKDDSLKSQLKLQPIKVNNNSSLYSSGLNTQRDKSIKLFGSYKKPDPVFEVEQKKNQTIYKFESKDQQYQIIHNTRNIFSNGALPPLTLRVVRKSQSTARL</sequence>
<keyword evidence="3" id="KW-1185">Reference proteome</keyword>
<feature type="domain" description="Cyclic nucleotide-binding" evidence="1">
    <location>
        <begin position="47"/>
        <end position="155"/>
    </location>
</feature>
<dbReference type="OrthoDB" id="312042at2759"/>
<feature type="domain" description="Cyclic nucleotide-binding" evidence="1">
    <location>
        <begin position="175"/>
        <end position="306"/>
    </location>
</feature>